<dbReference type="PANTHER" id="PTHR33336">
    <property type="entry name" value="QUINOL MONOOXYGENASE YGIN-RELATED"/>
    <property type="match status" value="1"/>
</dbReference>
<feature type="domain" description="ABM" evidence="1">
    <location>
        <begin position="2"/>
        <end position="91"/>
    </location>
</feature>
<dbReference type="Proteomes" id="UP000002770">
    <property type="component" value="Unassembled WGS sequence"/>
</dbReference>
<dbReference type="eggNOG" id="COG1359">
    <property type="taxonomic scope" value="Bacteria"/>
</dbReference>
<dbReference type="STRING" id="658187.LDG_6877"/>
<dbReference type="GO" id="GO:0003824">
    <property type="term" value="F:catalytic activity"/>
    <property type="evidence" value="ECO:0007669"/>
    <property type="project" value="TreeGrafter"/>
</dbReference>
<reference evidence="2 3" key="1">
    <citation type="journal article" date="2011" name="BMC Genomics">
        <title>Insight into cross-talk between intra-amoebal pathogens.</title>
        <authorList>
            <person name="Gimenez G."/>
            <person name="Bertelli C."/>
            <person name="Moliner C."/>
            <person name="Robert C."/>
            <person name="Raoult D."/>
            <person name="Fournier P.E."/>
            <person name="Greub G."/>
        </authorList>
    </citation>
    <scope>NUCLEOTIDE SEQUENCE [LARGE SCALE GENOMIC DNA]</scope>
    <source>
        <strain evidence="2 3">LLAP12</strain>
    </source>
</reference>
<dbReference type="PANTHER" id="PTHR33336:SF3">
    <property type="entry name" value="ABM DOMAIN-CONTAINING PROTEIN"/>
    <property type="match status" value="1"/>
</dbReference>
<evidence type="ECO:0000313" key="2">
    <source>
        <dbReference type="EMBL" id="EHL31074.1"/>
    </source>
</evidence>
<dbReference type="InterPro" id="IPR011008">
    <property type="entry name" value="Dimeric_a/b-barrel"/>
</dbReference>
<gene>
    <name evidence="2" type="ORF">LDG_6877</name>
</gene>
<dbReference type="AlphaFoldDB" id="G9ENQ1"/>
<dbReference type="PROSITE" id="PS51725">
    <property type="entry name" value="ABM"/>
    <property type="match status" value="1"/>
</dbReference>
<dbReference type="SUPFAM" id="SSF54909">
    <property type="entry name" value="Dimeric alpha+beta barrel"/>
    <property type="match status" value="1"/>
</dbReference>
<keyword evidence="3" id="KW-1185">Reference proteome</keyword>
<dbReference type="InterPro" id="IPR050744">
    <property type="entry name" value="AI-2_Isomerase_LsrG"/>
</dbReference>
<dbReference type="HOGENOM" id="CLU_131496_11_1_6"/>
<name>G9ENQ1_9GAMM</name>
<dbReference type="InParanoid" id="G9ENQ1"/>
<dbReference type="Gene3D" id="3.30.70.100">
    <property type="match status" value="1"/>
</dbReference>
<dbReference type="InterPro" id="IPR007138">
    <property type="entry name" value="ABM_dom"/>
</dbReference>
<proteinExistence type="predicted"/>
<organism evidence="2 3">
    <name type="scientific">Legionella drancourtii LLAP12</name>
    <dbReference type="NCBI Taxonomy" id="658187"/>
    <lineage>
        <taxon>Bacteria</taxon>
        <taxon>Pseudomonadati</taxon>
        <taxon>Pseudomonadota</taxon>
        <taxon>Gammaproteobacteria</taxon>
        <taxon>Legionellales</taxon>
        <taxon>Legionellaceae</taxon>
        <taxon>Legionella</taxon>
    </lineage>
</organism>
<accession>G9ENQ1</accession>
<protein>
    <recommendedName>
        <fullName evidence="1">ABM domain-containing protein</fullName>
    </recommendedName>
</protein>
<dbReference type="EMBL" id="JH413819">
    <property type="protein sequence ID" value="EHL31074.1"/>
    <property type="molecule type" value="Genomic_DNA"/>
</dbReference>
<sequence length="100" mass="12022">MYVIYAHFEVKTGNILLVETILQSLIGLTRQEEGCLKYDVYFSRENPAKILLHEYWKNENAHRLHMSMPYVQEWQRQKKELLINFYDISVLKAVNELNFN</sequence>
<evidence type="ECO:0000313" key="3">
    <source>
        <dbReference type="Proteomes" id="UP000002770"/>
    </source>
</evidence>
<dbReference type="Pfam" id="PF03992">
    <property type="entry name" value="ABM"/>
    <property type="match status" value="1"/>
</dbReference>
<evidence type="ECO:0000259" key="1">
    <source>
        <dbReference type="PROSITE" id="PS51725"/>
    </source>
</evidence>